<comment type="caution">
    <text evidence="2">The sequence shown here is derived from an EMBL/GenBank/DDBJ whole genome shotgun (WGS) entry which is preliminary data.</text>
</comment>
<evidence type="ECO:0000313" key="3">
    <source>
        <dbReference type="Proteomes" id="UP000076154"/>
    </source>
</evidence>
<keyword evidence="3" id="KW-1185">Reference proteome</keyword>
<proteinExistence type="predicted"/>
<reference evidence="2" key="1">
    <citation type="submission" date="2018-04" db="EMBL/GenBank/DDBJ databases">
        <title>Whole genome sequencing of Hypsizygus marmoreus.</title>
        <authorList>
            <person name="Choi I.-G."/>
            <person name="Min B."/>
            <person name="Kim J.-G."/>
            <person name="Kim S."/>
            <person name="Oh Y.-L."/>
            <person name="Kong W.-S."/>
            <person name="Park H."/>
            <person name="Jeong J."/>
            <person name="Song E.-S."/>
        </authorList>
    </citation>
    <scope>NUCLEOTIDE SEQUENCE [LARGE SCALE GENOMIC DNA]</scope>
    <source>
        <strain evidence="2">51987-8</strain>
    </source>
</reference>
<dbReference type="Proteomes" id="UP000076154">
    <property type="component" value="Unassembled WGS sequence"/>
</dbReference>
<evidence type="ECO:0000256" key="1">
    <source>
        <dbReference type="SAM" id="MobiDB-lite"/>
    </source>
</evidence>
<protein>
    <submittedName>
        <fullName evidence="2">Uncharacterized protein</fullName>
    </submittedName>
</protein>
<dbReference type="EMBL" id="LUEZ02000129">
    <property type="protein sequence ID" value="RDB16197.1"/>
    <property type="molecule type" value="Genomic_DNA"/>
</dbReference>
<gene>
    <name evidence="2" type="ORF">Hypma_003107</name>
</gene>
<feature type="region of interest" description="Disordered" evidence="1">
    <location>
        <begin position="1"/>
        <end position="49"/>
    </location>
</feature>
<dbReference type="AlphaFoldDB" id="A0A369J6I0"/>
<feature type="compositionally biased region" description="Basic and acidic residues" evidence="1">
    <location>
        <begin position="20"/>
        <end position="36"/>
    </location>
</feature>
<feature type="region of interest" description="Disordered" evidence="1">
    <location>
        <begin position="72"/>
        <end position="91"/>
    </location>
</feature>
<evidence type="ECO:0000313" key="2">
    <source>
        <dbReference type="EMBL" id="RDB16197.1"/>
    </source>
</evidence>
<name>A0A369J6I0_HYPMA</name>
<sequence>MSDTSYDHNHARRGPPNQPREFKRGPPEPRCTSHSEKKLRRSPSALTPKIVEASEKAGLDKDGRYSNITAQEWQPSTGEVEGHSPCADNHAGEMGNSEVEGMAAALKKLQMDYDQLCKVCKEGEHERDRLISVNVRLEDRLRRVYGKMRRVTQFMTFVGRSRRVR</sequence>
<dbReference type="InParanoid" id="A0A369J6I0"/>
<organism evidence="2 3">
    <name type="scientific">Hypsizygus marmoreus</name>
    <name type="common">White beech mushroom</name>
    <name type="synonym">Agaricus marmoreus</name>
    <dbReference type="NCBI Taxonomy" id="39966"/>
    <lineage>
        <taxon>Eukaryota</taxon>
        <taxon>Fungi</taxon>
        <taxon>Dikarya</taxon>
        <taxon>Basidiomycota</taxon>
        <taxon>Agaricomycotina</taxon>
        <taxon>Agaricomycetes</taxon>
        <taxon>Agaricomycetidae</taxon>
        <taxon>Agaricales</taxon>
        <taxon>Tricholomatineae</taxon>
        <taxon>Lyophyllaceae</taxon>
        <taxon>Hypsizygus</taxon>
    </lineage>
</organism>
<accession>A0A369J6I0</accession>